<dbReference type="Gene3D" id="3.30.9.10">
    <property type="entry name" value="D-Amino Acid Oxidase, subunit A, domain 2"/>
    <property type="match status" value="1"/>
</dbReference>
<accession>A0A402BFH2</accession>
<evidence type="ECO:0000259" key="1">
    <source>
        <dbReference type="Pfam" id="PF01266"/>
    </source>
</evidence>
<reference evidence="3" key="1">
    <citation type="submission" date="2018-12" db="EMBL/GenBank/DDBJ databases">
        <title>Tengunoibacter tsumagoiensis gen. nov., sp. nov., Dictyobacter kobayashii sp. nov., D. alpinus sp. nov., and D. joshuensis sp. nov. and description of Dictyobacteraceae fam. nov. within the order Ktedonobacterales isolated from Tengu-no-mugimeshi.</title>
        <authorList>
            <person name="Wang C.M."/>
            <person name="Zheng Y."/>
            <person name="Sakai Y."/>
            <person name="Toyoda A."/>
            <person name="Minakuchi Y."/>
            <person name="Abe K."/>
            <person name="Yokota A."/>
            <person name="Yabe S."/>
        </authorList>
    </citation>
    <scope>NUCLEOTIDE SEQUENCE [LARGE SCALE GENOMIC DNA]</scope>
    <source>
        <strain evidence="3">Uno16</strain>
    </source>
</reference>
<name>A0A402BFH2_9CHLR</name>
<keyword evidence="3" id="KW-1185">Reference proteome</keyword>
<dbReference type="InterPro" id="IPR006076">
    <property type="entry name" value="FAD-dep_OxRdtase"/>
</dbReference>
<dbReference type="InterPro" id="IPR036188">
    <property type="entry name" value="FAD/NAD-bd_sf"/>
</dbReference>
<evidence type="ECO:0000313" key="2">
    <source>
        <dbReference type="EMBL" id="GCE30089.1"/>
    </source>
</evidence>
<feature type="domain" description="FAD dependent oxidoreductase" evidence="1">
    <location>
        <begin position="5"/>
        <end position="77"/>
    </location>
</feature>
<dbReference type="AlphaFoldDB" id="A0A402BFH2"/>
<dbReference type="SUPFAM" id="SSF51905">
    <property type="entry name" value="FAD/NAD(P)-binding domain"/>
    <property type="match status" value="1"/>
</dbReference>
<evidence type="ECO:0000313" key="3">
    <source>
        <dbReference type="Proteomes" id="UP000287171"/>
    </source>
</evidence>
<dbReference type="Gene3D" id="3.50.50.60">
    <property type="entry name" value="FAD/NAD(P)-binding domain"/>
    <property type="match status" value="1"/>
</dbReference>
<organism evidence="2 3">
    <name type="scientific">Dictyobacter alpinus</name>
    <dbReference type="NCBI Taxonomy" id="2014873"/>
    <lineage>
        <taxon>Bacteria</taxon>
        <taxon>Bacillati</taxon>
        <taxon>Chloroflexota</taxon>
        <taxon>Ktedonobacteria</taxon>
        <taxon>Ktedonobacterales</taxon>
        <taxon>Dictyobacteraceae</taxon>
        <taxon>Dictyobacter</taxon>
    </lineage>
</organism>
<gene>
    <name evidence="2" type="ORF">KDA_55730</name>
</gene>
<proteinExistence type="predicted"/>
<sequence length="100" mass="10758">MPTPPVQKAIETIVPRIFPLLTPQLRVVQRCAGILGCTQDTHPIVDYAPAFPGVIFVGGFTGHGMPFGMRFGQLLAKAATDGFLPSALRPFQLDRPSLGK</sequence>
<dbReference type="EMBL" id="BIFT01000002">
    <property type="protein sequence ID" value="GCE30089.1"/>
    <property type="molecule type" value="Genomic_DNA"/>
</dbReference>
<dbReference type="Pfam" id="PF01266">
    <property type="entry name" value="DAO"/>
    <property type="match status" value="1"/>
</dbReference>
<comment type="caution">
    <text evidence="2">The sequence shown here is derived from an EMBL/GenBank/DDBJ whole genome shotgun (WGS) entry which is preliminary data.</text>
</comment>
<protein>
    <recommendedName>
        <fullName evidence="1">FAD dependent oxidoreductase domain-containing protein</fullName>
    </recommendedName>
</protein>
<dbReference type="Proteomes" id="UP000287171">
    <property type="component" value="Unassembled WGS sequence"/>
</dbReference>